<name>A0A2P6RC44_ROSCH</name>
<dbReference type="Proteomes" id="UP000238479">
    <property type="component" value="Chromosome 3"/>
</dbReference>
<evidence type="ECO:0000313" key="3">
    <source>
        <dbReference type="Proteomes" id="UP000238479"/>
    </source>
</evidence>
<sequence>MCCGFNMGYWKLQNTAFIYQLKEVTIELSHGSNGIEFASYILDHAQNLNKMTIVHSPQQSKAMSKLKKSKMASNITLDFQEDEKKGPPE</sequence>
<feature type="domain" description="FBD" evidence="1">
    <location>
        <begin position="32"/>
        <end position="53"/>
    </location>
</feature>
<evidence type="ECO:0000259" key="1">
    <source>
        <dbReference type="Pfam" id="PF08387"/>
    </source>
</evidence>
<evidence type="ECO:0000313" key="2">
    <source>
        <dbReference type="EMBL" id="PRQ43980.1"/>
    </source>
</evidence>
<dbReference type="Pfam" id="PF08387">
    <property type="entry name" value="FBD"/>
    <property type="match status" value="1"/>
</dbReference>
<dbReference type="EMBL" id="PDCK01000041">
    <property type="protein sequence ID" value="PRQ43980.1"/>
    <property type="molecule type" value="Genomic_DNA"/>
</dbReference>
<accession>A0A2P6RC44</accession>
<dbReference type="Gramene" id="PRQ43980">
    <property type="protein sequence ID" value="PRQ43980"/>
    <property type="gene ID" value="RchiOBHm_Chr3g0474161"/>
</dbReference>
<organism evidence="2 3">
    <name type="scientific">Rosa chinensis</name>
    <name type="common">China rose</name>
    <dbReference type="NCBI Taxonomy" id="74649"/>
    <lineage>
        <taxon>Eukaryota</taxon>
        <taxon>Viridiplantae</taxon>
        <taxon>Streptophyta</taxon>
        <taxon>Embryophyta</taxon>
        <taxon>Tracheophyta</taxon>
        <taxon>Spermatophyta</taxon>
        <taxon>Magnoliopsida</taxon>
        <taxon>eudicotyledons</taxon>
        <taxon>Gunneridae</taxon>
        <taxon>Pentapetalae</taxon>
        <taxon>rosids</taxon>
        <taxon>fabids</taxon>
        <taxon>Rosales</taxon>
        <taxon>Rosaceae</taxon>
        <taxon>Rosoideae</taxon>
        <taxon>Rosoideae incertae sedis</taxon>
        <taxon>Rosa</taxon>
    </lineage>
</organism>
<dbReference type="InterPro" id="IPR006566">
    <property type="entry name" value="FBD"/>
</dbReference>
<reference evidence="2 3" key="1">
    <citation type="journal article" date="2018" name="Nat. Genet.">
        <title>The Rosa genome provides new insights in the design of modern roses.</title>
        <authorList>
            <person name="Bendahmane M."/>
        </authorList>
    </citation>
    <scope>NUCLEOTIDE SEQUENCE [LARGE SCALE GENOMIC DNA]</scope>
    <source>
        <strain evidence="3">cv. Old Blush</strain>
    </source>
</reference>
<dbReference type="AlphaFoldDB" id="A0A2P6RC44"/>
<proteinExistence type="predicted"/>
<gene>
    <name evidence="2" type="ORF">RchiOBHm_Chr3g0474161</name>
</gene>
<protein>
    <submittedName>
        <fullName evidence="2">Putative FBD domain-containing protein</fullName>
    </submittedName>
</protein>
<comment type="caution">
    <text evidence="2">The sequence shown here is derived from an EMBL/GenBank/DDBJ whole genome shotgun (WGS) entry which is preliminary data.</text>
</comment>
<keyword evidence="3" id="KW-1185">Reference proteome</keyword>